<dbReference type="AlphaFoldDB" id="D6XTJ3"/>
<dbReference type="EMBL" id="CP001791">
    <property type="protein sequence ID" value="ADH99129.1"/>
    <property type="molecule type" value="Genomic_DNA"/>
</dbReference>
<protein>
    <recommendedName>
        <fullName evidence="3">Peptidyl-prolyl cis-trans isomerase</fullName>
    </recommendedName>
</protein>
<dbReference type="Proteomes" id="UP000000271">
    <property type="component" value="Chromosome"/>
</dbReference>
<sequence length="171" mass="19360">MREKGGDIMSAETVRIIGNVSFRLTLDPGVWIFDDRRVHMENVFTDRAEAQVISEAEKMARAWNRQRTGKKPQSNQNIVHIDRKDLTEHSLGIPLEPFLQNASPSEDAKSLIVRQEDGHEERISLTEAMSAILAFSEKGKPLKETGPVHFYYGDGSNHHNPIQNVTELIVE</sequence>
<dbReference type="eggNOG" id="COG2041">
    <property type="taxonomic scope" value="Bacteria"/>
</dbReference>
<dbReference type="STRING" id="439292.Bsel_1619"/>
<evidence type="ECO:0000313" key="1">
    <source>
        <dbReference type="EMBL" id="ADH99129.1"/>
    </source>
</evidence>
<name>D6XTJ3_BACIE</name>
<keyword evidence="2" id="KW-1185">Reference proteome</keyword>
<evidence type="ECO:0000313" key="2">
    <source>
        <dbReference type="Proteomes" id="UP000000271"/>
    </source>
</evidence>
<proteinExistence type="predicted"/>
<organism evidence="1 2">
    <name type="scientific">Bacillus selenitireducens (strain ATCC 700615 / DSM 15326 / MLS10)</name>
    <dbReference type="NCBI Taxonomy" id="439292"/>
    <lineage>
        <taxon>Bacteria</taxon>
        <taxon>Bacillati</taxon>
        <taxon>Bacillota</taxon>
        <taxon>Bacilli</taxon>
        <taxon>Bacillales</taxon>
        <taxon>Bacillaceae</taxon>
        <taxon>Salisediminibacterium</taxon>
    </lineage>
</organism>
<gene>
    <name evidence="1" type="ordered locus">Bsel_1619</name>
</gene>
<dbReference type="KEGG" id="bse:Bsel_1619"/>
<evidence type="ECO:0008006" key="3">
    <source>
        <dbReference type="Google" id="ProtNLM"/>
    </source>
</evidence>
<reference evidence="1" key="1">
    <citation type="submission" date="2009-10" db="EMBL/GenBank/DDBJ databases">
        <title>Complete sequence of Bacillus selenitireducens MLS10.</title>
        <authorList>
            <consortium name="US DOE Joint Genome Institute"/>
            <person name="Lucas S."/>
            <person name="Copeland A."/>
            <person name="Lapidus A."/>
            <person name="Glavina del Rio T."/>
            <person name="Dalin E."/>
            <person name="Tice H."/>
            <person name="Bruce D."/>
            <person name="Goodwin L."/>
            <person name="Pitluck S."/>
            <person name="Sims D."/>
            <person name="Brettin T."/>
            <person name="Detter J.C."/>
            <person name="Han C."/>
            <person name="Larimer F."/>
            <person name="Land M."/>
            <person name="Hauser L."/>
            <person name="Kyrpides N."/>
            <person name="Ovchinnikova G."/>
            <person name="Stolz J."/>
        </authorList>
    </citation>
    <scope>NUCLEOTIDE SEQUENCE [LARGE SCALE GENOMIC DNA]</scope>
    <source>
        <strain evidence="1">MLS10</strain>
    </source>
</reference>
<accession>D6XTJ3</accession>
<dbReference type="HOGENOM" id="CLU_1648773_0_0_9"/>